<gene>
    <name evidence="3" type="ORF">ACFSW4_08715</name>
</gene>
<feature type="domain" description="Activator of Hsp90 ATPase homologue 1/2-like C-terminal" evidence="2">
    <location>
        <begin position="24"/>
        <end position="167"/>
    </location>
</feature>
<evidence type="ECO:0000313" key="4">
    <source>
        <dbReference type="Proteomes" id="UP001597452"/>
    </source>
</evidence>
<dbReference type="RefSeq" id="WP_054751649.1">
    <property type="nucleotide sequence ID" value="NZ_JBHUMZ010000021.1"/>
</dbReference>
<keyword evidence="4" id="KW-1185">Reference proteome</keyword>
<organism evidence="3 4">
    <name type="scientific">Piscibacillus salipiscarius</name>
    <dbReference type="NCBI Taxonomy" id="299480"/>
    <lineage>
        <taxon>Bacteria</taxon>
        <taxon>Bacillati</taxon>
        <taxon>Bacillota</taxon>
        <taxon>Bacilli</taxon>
        <taxon>Bacillales</taxon>
        <taxon>Bacillaceae</taxon>
        <taxon>Piscibacillus</taxon>
    </lineage>
</organism>
<comment type="caution">
    <text evidence="3">The sequence shown here is derived from an EMBL/GenBank/DDBJ whole genome shotgun (WGS) entry which is preliminary data.</text>
</comment>
<dbReference type="InterPro" id="IPR023393">
    <property type="entry name" value="START-like_dom_sf"/>
</dbReference>
<evidence type="ECO:0000313" key="3">
    <source>
        <dbReference type="EMBL" id="MFD2638943.1"/>
    </source>
</evidence>
<reference evidence="4" key="1">
    <citation type="journal article" date="2019" name="Int. J. Syst. Evol. Microbiol.">
        <title>The Global Catalogue of Microorganisms (GCM) 10K type strain sequencing project: providing services to taxonomists for standard genome sequencing and annotation.</title>
        <authorList>
            <consortium name="The Broad Institute Genomics Platform"/>
            <consortium name="The Broad Institute Genome Sequencing Center for Infectious Disease"/>
            <person name="Wu L."/>
            <person name="Ma J."/>
        </authorList>
    </citation>
    <scope>NUCLEOTIDE SEQUENCE [LARGE SCALE GENOMIC DNA]</scope>
    <source>
        <strain evidence="4">TISTR 1571</strain>
    </source>
</reference>
<evidence type="ECO:0000256" key="1">
    <source>
        <dbReference type="ARBA" id="ARBA00006817"/>
    </source>
</evidence>
<comment type="similarity">
    <text evidence="1">Belongs to the AHA1 family.</text>
</comment>
<dbReference type="Pfam" id="PF08327">
    <property type="entry name" value="AHSA1"/>
    <property type="match status" value="1"/>
</dbReference>
<evidence type="ECO:0000259" key="2">
    <source>
        <dbReference type="Pfam" id="PF08327"/>
    </source>
</evidence>
<protein>
    <submittedName>
        <fullName evidence="3">SRPBCC domain-containing protein</fullName>
    </submittedName>
</protein>
<dbReference type="Gene3D" id="3.30.530.20">
    <property type="match status" value="1"/>
</dbReference>
<accession>A0ABW5QAU8</accession>
<dbReference type="EMBL" id="JBHUMZ010000021">
    <property type="protein sequence ID" value="MFD2638943.1"/>
    <property type="molecule type" value="Genomic_DNA"/>
</dbReference>
<dbReference type="InterPro" id="IPR013538">
    <property type="entry name" value="ASHA1/2-like_C"/>
</dbReference>
<dbReference type="SUPFAM" id="SSF55961">
    <property type="entry name" value="Bet v1-like"/>
    <property type="match status" value="1"/>
</dbReference>
<sequence>MSIQDVSSRVEGDRVLILERTFGAPRDLVFKMFKEPEHLKHWWGPVGWELPYCEIDFRPGGTWHYCMKCVDRNQGDYYGMESCGKAIYKDIIEPEMIAYTDYFSDVDGNIDEELPASEVVVEFIDLGDETKLVNRVEYASAEGLNTVMDMGMLEGIAQTWDRLEERLAKVKS</sequence>
<proteinExistence type="inferred from homology"/>
<name>A0ABW5QAU8_9BACI</name>
<dbReference type="Proteomes" id="UP001597452">
    <property type="component" value="Unassembled WGS sequence"/>
</dbReference>